<dbReference type="RefSeq" id="WP_143230128.1">
    <property type="nucleotide sequence ID" value="NZ_FMYL01000009.1"/>
</dbReference>
<dbReference type="AlphaFoldDB" id="A0A1G6ITU9"/>
<dbReference type="Proteomes" id="UP000242501">
    <property type="component" value="Unassembled WGS sequence"/>
</dbReference>
<gene>
    <name evidence="1" type="ORF">SAMN05421733_10917</name>
</gene>
<keyword evidence="2" id="KW-1185">Reference proteome</keyword>
<sequence length="218" mass="25808">MMKFKYRPSAGFIVTLVMIGLLAKCNSDLFVPKTDLQIYREVESRLAYEAEQQERQLNTITDEEMARLPKFDSKKNAMIKLNNKFLVVPRYYYGYGDMFTIAWPSDTNRLLDKQWKSRLKEDVYFRVFMYSPQYFEQIYNLGKVSTFLDIPCTLSAETKSYNRFKWKGILIQIYAPISVNNPNKTLSLEERTPELRKDLCLTALKILNDEIKEVHYVR</sequence>
<dbReference type="STRING" id="1219383.SAMN05421733_10917"/>
<accession>A0A1G6ITU9</accession>
<evidence type="ECO:0000313" key="1">
    <source>
        <dbReference type="EMBL" id="SDC09196.1"/>
    </source>
</evidence>
<protein>
    <submittedName>
        <fullName evidence="1">Uncharacterized protein</fullName>
    </submittedName>
</protein>
<organism evidence="1 2">
    <name type="scientific">Acinetobacter boissieri</name>
    <dbReference type="NCBI Taxonomy" id="1219383"/>
    <lineage>
        <taxon>Bacteria</taxon>
        <taxon>Pseudomonadati</taxon>
        <taxon>Pseudomonadota</taxon>
        <taxon>Gammaproteobacteria</taxon>
        <taxon>Moraxellales</taxon>
        <taxon>Moraxellaceae</taxon>
        <taxon>Acinetobacter</taxon>
    </lineage>
</organism>
<name>A0A1G6ITU9_9GAMM</name>
<evidence type="ECO:0000313" key="2">
    <source>
        <dbReference type="Proteomes" id="UP000242501"/>
    </source>
</evidence>
<proteinExistence type="predicted"/>
<dbReference type="OrthoDB" id="6689985at2"/>
<reference evidence="2" key="1">
    <citation type="submission" date="2016-09" db="EMBL/GenBank/DDBJ databases">
        <authorList>
            <person name="Varghese N."/>
            <person name="Submissions S."/>
        </authorList>
    </citation>
    <scope>NUCLEOTIDE SEQUENCE [LARGE SCALE GENOMIC DNA]</scope>
    <source>
        <strain evidence="2">ANC 4422</strain>
    </source>
</reference>
<dbReference type="EMBL" id="FMYL01000009">
    <property type="protein sequence ID" value="SDC09196.1"/>
    <property type="molecule type" value="Genomic_DNA"/>
</dbReference>